<reference evidence="1 2" key="1">
    <citation type="submission" date="2019-05" db="EMBL/GenBank/DDBJ databases">
        <title>Another draft genome of Portunus trituberculatus and its Hox gene families provides insights of decapod evolution.</title>
        <authorList>
            <person name="Jeong J.-H."/>
            <person name="Song I."/>
            <person name="Kim S."/>
            <person name="Choi T."/>
            <person name="Kim D."/>
            <person name="Ryu S."/>
            <person name="Kim W."/>
        </authorList>
    </citation>
    <scope>NUCLEOTIDE SEQUENCE [LARGE SCALE GENOMIC DNA]</scope>
    <source>
        <tissue evidence="1">Muscle</tissue>
    </source>
</reference>
<protein>
    <submittedName>
        <fullName evidence="1">Uncharacterized protein</fullName>
    </submittedName>
</protein>
<organism evidence="1 2">
    <name type="scientific">Portunus trituberculatus</name>
    <name type="common">Swimming crab</name>
    <name type="synonym">Neptunus trituberculatus</name>
    <dbReference type="NCBI Taxonomy" id="210409"/>
    <lineage>
        <taxon>Eukaryota</taxon>
        <taxon>Metazoa</taxon>
        <taxon>Ecdysozoa</taxon>
        <taxon>Arthropoda</taxon>
        <taxon>Crustacea</taxon>
        <taxon>Multicrustacea</taxon>
        <taxon>Malacostraca</taxon>
        <taxon>Eumalacostraca</taxon>
        <taxon>Eucarida</taxon>
        <taxon>Decapoda</taxon>
        <taxon>Pleocyemata</taxon>
        <taxon>Brachyura</taxon>
        <taxon>Eubrachyura</taxon>
        <taxon>Portunoidea</taxon>
        <taxon>Portunidae</taxon>
        <taxon>Portuninae</taxon>
        <taxon>Portunus</taxon>
    </lineage>
</organism>
<comment type="caution">
    <text evidence="1">The sequence shown here is derived from an EMBL/GenBank/DDBJ whole genome shotgun (WGS) entry which is preliminary data.</text>
</comment>
<dbReference type="AlphaFoldDB" id="A0A5B7G7L1"/>
<dbReference type="Proteomes" id="UP000324222">
    <property type="component" value="Unassembled WGS sequence"/>
</dbReference>
<dbReference type="EMBL" id="VSRR010013571">
    <property type="protein sequence ID" value="MPC55951.1"/>
    <property type="molecule type" value="Genomic_DNA"/>
</dbReference>
<accession>A0A5B7G7L1</accession>
<keyword evidence="2" id="KW-1185">Reference proteome</keyword>
<sequence>MKCFDSTLLKRPENNQGCSQLMSVIEEEGDSYLEVHYLPQMNNNAAISPGMCSVRRVFSKSSKLRRATLQPVISDMAADRKRIFKDQRKHFSHRRYKLSLLYAFTCL</sequence>
<evidence type="ECO:0000313" key="1">
    <source>
        <dbReference type="EMBL" id="MPC55951.1"/>
    </source>
</evidence>
<name>A0A5B7G7L1_PORTR</name>
<proteinExistence type="predicted"/>
<evidence type="ECO:0000313" key="2">
    <source>
        <dbReference type="Proteomes" id="UP000324222"/>
    </source>
</evidence>
<gene>
    <name evidence="1" type="ORF">E2C01_049899</name>
</gene>